<dbReference type="AlphaFoldDB" id="A0AAD7TFI6"/>
<organism evidence="2 3">
    <name type="scientific">Trametes cubensis</name>
    <dbReference type="NCBI Taxonomy" id="1111947"/>
    <lineage>
        <taxon>Eukaryota</taxon>
        <taxon>Fungi</taxon>
        <taxon>Dikarya</taxon>
        <taxon>Basidiomycota</taxon>
        <taxon>Agaricomycotina</taxon>
        <taxon>Agaricomycetes</taxon>
        <taxon>Polyporales</taxon>
        <taxon>Polyporaceae</taxon>
        <taxon>Trametes</taxon>
    </lineage>
</organism>
<feature type="compositionally biased region" description="Polar residues" evidence="1">
    <location>
        <begin position="203"/>
        <end position="213"/>
    </location>
</feature>
<keyword evidence="3" id="KW-1185">Reference proteome</keyword>
<gene>
    <name evidence="2" type="ORF">ONZ51_g12718</name>
</gene>
<feature type="region of interest" description="Disordered" evidence="1">
    <location>
        <begin position="100"/>
        <end position="251"/>
    </location>
</feature>
<name>A0AAD7TFI6_9APHY</name>
<dbReference type="Proteomes" id="UP001215151">
    <property type="component" value="Unassembled WGS sequence"/>
</dbReference>
<comment type="caution">
    <text evidence="2">The sequence shown here is derived from an EMBL/GenBank/DDBJ whole genome shotgun (WGS) entry which is preliminary data.</text>
</comment>
<sequence length="270" mass="29857">MDTLKRIFSKGKASKPGPRIKLYCKYPGCGRPFYPEHKIDCFCSPECLQDYNYTPPSHWFANIPSLDTAQRRWWSHKRNGSMPIPVKRAASIAILNPTPRRSIHHRRKHSDRPVGSPAAHGFVSPSNQYTAGHAARSGARLPDYTTKPLPQLPVNDNGRPPARGYGDPHHDANIRSPGRHTHRHEQDRHRTGGPRSRHEQRATNHARSPSASSIVRKPVPAMDPTPAAPAPASADVNPFADLQGPPMLPPVQRLSVLSDLSADVQPGEAM</sequence>
<protein>
    <submittedName>
        <fullName evidence="2">Uncharacterized protein</fullName>
    </submittedName>
</protein>
<evidence type="ECO:0000313" key="3">
    <source>
        <dbReference type="Proteomes" id="UP001215151"/>
    </source>
</evidence>
<reference evidence="2" key="1">
    <citation type="submission" date="2022-11" db="EMBL/GenBank/DDBJ databases">
        <title>Genome Sequence of Cubamyces cubensis.</title>
        <authorList>
            <person name="Buettner E."/>
        </authorList>
    </citation>
    <scope>NUCLEOTIDE SEQUENCE</scope>
    <source>
        <strain evidence="2">MPL-01</strain>
    </source>
</reference>
<feature type="compositionally biased region" description="Basic residues" evidence="1">
    <location>
        <begin position="101"/>
        <end position="110"/>
    </location>
</feature>
<evidence type="ECO:0000256" key="1">
    <source>
        <dbReference type="SAM" id="MobiDB-lite"/>
    </source>
</evidence>
<proteinExistence type="predicted"/>
<dbReference type="EMBL" id="JAPEVG010000851">
    <property type="protein sequence ID" value="KAJ8454967.1"/>
    <property type="molecule type" value="Genomic_DNA"/>
</dbReference>
<accession>A0AAD7TFI6</accession>
<feature type="compositionally biased region" description="Basic and acidic residues" evidence="1">
    <location>
        <begin position="184"/>
        <end position="202"/>
    </location>
</feature>
<evidence type="ECO:0000313" key="2">
    <source>
        <dbReference type="EMBL" id="KAJ8454967.1"/>
    </source>
</evidence>